<dbReference type="GO" id="GO:0003677">
    <property type="term" value="F:DNA binding"/>
    <property type="evidence" value="ECO:0007669"/>
    <property type="project" value="UniProtKB-KW"/>
</dbReference>
<evidence type="ECO:0000256" key="3">
    <source>
        <dbReference type="ARBA" id="ARBA00023015"/>
    </source>
</evidence>
<proteinExistence type="inferred from homology"/>
<evidence type="ECO:0000313" key="10">
    <source>
        <dbReference type="Proteomes" id="UP000015105"/>
    </source>
</evidence>
<dbReference type="SUPFAM" id="SSF54447">
    <property type="entry name" value="ssDNA-binding transcriptional regulator domain"/>
    <property type="match status" value="1"/>
</dbReference>
<keyword evidence="6" id="KW-0539">Nucleus</keyword>
<name>A0A453LBJ7_AEGTS</name>
<accession>A0A453LBJ7</accession>
<organism evidence="9 10">
    <name type="scientific">Aegilops tauschii subsp. strangulata</name>
    <name type="common">Goatgrass</name>
    <dbReference type="NCBI Taxonomy" id="200361"/>
    <lineage>
        <taxon>Eukaryota</taxon>
        <taxon>Viridiplantae</taxon>
        <taxon>Streptophyta</taxon>
        <taxon>Embryophyta</taxon>
        <taxon>Tracheophyta</taxon>
        <taxon>Spermatophyta</taxon>
        <taxon>Magnoliopsida</taxon>
        <taxon>Liliopsida</taxon>
        <taxon>Poales</taxon>
        <taxon>Poaceae</taxon>
        <taxon>BOP clade</taxon>
        <taxon>Pooideae</taxon>
        <taxon>Triticodae</taxon>
        <taxon>Triticeae</taxon>
        <taxon>Triticinae</taxon>
        <taxon>Aegilops</taxon>
    </lineage>
</organism>
<dbReference type="AlphaFoldDB" id="A0A453LBJ7"/>
<feature type="region of interest" description="Disordered" evidence="7">
    <location>
        <begin position="1"/>
        <end position="35"/>
    </location>
</feature>
<dbReference type="GO" id="GO:0060261">
    <property type="term" value="P:positive regulation of transcription initiation by RNA polymerase II"/>
    <property type="evidence" value="ECO:0007669"/>
    <property type="project" value="InterPro"/>
</dbReference>
<comment type="similarity">
    <text evidence="2">Belongs to the transcriptional coactivator PC4 family.</text>
</comment>
<keyword evidence="10" id="KW-1185">Reference proteome</keyword>
<dbReference type="Proteomes" id="UP000015105">
    <property type="component" value="Chromosome 5D"/>
</dbReference>
<evidence type="ECO:0000256" key="1">
    <source>
        <dbReference type="ARBA" id="ARBA00004123"/>
    </source>
</evidence>
<dbReference type="EnsemblPlants" id="AET5Gv20699800.2">
    <property type="protein sequence ID" value="AET5Gv20699800.2"/>
    <property type="gene ID" value="AET5Gv20699800"/>
</dbReference>
<comment type="subcellular location">
    <subcellularLocation>
        <location evidence="1">Nucleus</location>
    </subcellularLocation>
</comment>
<evidence type="ECO:0000256" key="4">
    <source>
        <dbReference type="ARBA" id="ARBA00023125"/>
    </source>
</evidence>
<evidence type="ECO:0000259" key="8">
    <source>
        <dbReference type="Pfam" id="PF02229"/>
    </source>
</evidence>
<dbReference type="STRING" id="200361.A0A453LBJ7"/>
<reference evidence="10" key="1">
    <citation type="journal article" date="2014" name="Science">
        <title>Ancient hybridizations among the ancestral genomes of bread wheat.</title>
        <authorList>
            <consortium name="International Wheat Genome Sequencing Consortium,"/>
            <person name="Marcussen T."/>
            <person name="Sandve S.R."/>
            <person name="Heier L."/>
            <person name="Spannagl M."/>
            <person name="Pfeifer M."/>
            <person name="Jakobsen K.S."/>
            <person name="Wulff B.B."/>
            <person name="Steuernagel B."/>
            <person name="Mayer K.F."/>
            <person name="Olsen O.A."/>
        </authorList>
    </citation>
    <scope>NUCLEOTIDE SEQUENCE [LARGE SCALE GENOMIC DNA]</scope>
    <source>
        <strain evidence="10">cv. AL8/78</strain>
    </source>
</reference>
<keyword evidence="5" id="KW-0804">Transcription</keyword>
<dbReference type="Gene3D" id="2.30.31.10">
    <property type="entry name" value="Transcriptional Coactivator Pc4, Chain A"/>
    <property type="match status" value="1"/>
</dbReference>
<evidence type="ECO:0000256" key="6">
    <source>
        <dbReference type="ARBA" id="ARBA00023242"/>
    </source>
</evidence>
<reference evidence="10" key="2">
    <citation type="journal article" date="2017" name="Nat. Plants">
        <title>The Aegilops tauschii genome reveals multiple impacts of transposons.</title>
        <authorList>
            <person name="Zhao G."/>
            <person name="Zou C."/>
            <person name="Li K."/>
            <person name="Wang K."/>
            <person name="Li T."/>
            <person name="Gao L."/>
            <person name="Zhang X."/>
            <person name="Wang H."/>
            <person name="Yang Z."/>
            <person name="Liu X."/>
            <person name="Jiang W."/>
            <person name="Mao L."/>
            <person name="Kong X."/>
            <person name="Jiao Y."/>
            <person name="Jia J."/>
        </authorList>
    </citation>
    <scope>NUCLEOTIDE SEQUENCE [LARGE SCALE GENOMIC DNA]</scope>
    <source>
        <strain evidence="10">cv. AL8/78</strain>
    </source>
</reference>
<dbReference type="GO" id="GO:0003713">
    <property type="term" value="F:transcription coactivator activity"/>
    <property type="evidence" value="ECO:0007669"/>
    <property type="project" value="InterPro"/>
</dbReference>
<dbReference type="Gramene" id="AET5Gv20699800.2">
    <property type="protein sequence ID" value="AET5Gv20699800.2"/>
    <property type="gene ID" value="AET5Gv20699800"/>
</dbReference>
<sequence length="123" mass="13228">MGLKGNKRFGGGGGQPPAKRQAAGKDGPSEETDDGIVVAQISKNKRVAVRSWNGKVMVDMREFYEKDGKSLPTRKGILPCPSCSVTPMGVKCQKCVVCCVVWSQLDGIAFPCPSSYHAHVYIV</sequence>
<keyword evidence="4" id="KW-0238">DNA-binding</keyword>
<dbReference type="PANTHER" id="PTHR13215">
    <property type="entry name" value="RNA POLYMERASE II TRANSCRIPTIONAL COACTIVATOR"/>
    <property type="match status" value="1"/>
</dbReference>
<reference evidence="9" key="3">
    <citation type="journal article" date="2017" name="Nature">
        <title>Genome sequence of the progenitor of the wheat D genome Aegilops tauschii.</title>
        <authorList>
            <person name="Luo M.C."/>
            <person name="Gu Y.Q."/>
            <person name="Puiu D."/>
            <person name="Wang H."/>
            <person name="Twardziok S.O."/>
            <person name="Deal K.R."/>
            <person name="Huo N."/>
            <person name="Zhu T."/>
            <person name="Wang L."/>
            <person name="Wang Y."/>
            <person name="McGuire P.E."/>
            <person name="Liu S."/>
            <person name="Long H."/>
            <person name="Ramasamy R.K."/>
            <person name="Rodriguez J.C."/>
            <person name="Van S.L."/>
            <person name="Yuan L."/>
            <person name="Wang Z."/>
            <person name="Xia Z."/>
            <person name="Xiao L."/>
            <person name="Anderson O.D."/>
            <person name="Ouyang S."/>
            <person name="Liang Y."/>
            <person name="Zimin A.V."/>
            <person name="Pertea G."/>
            <person name="Qi P."/>
            <person name="Bennetzen J.L."/>
            <person name="Dai X."/>
            <person name="Dawson M.W."/>
            <person name="Muller H.G."/>
            <person name="Kugler K."/>
            <person name="Rivarola-Duarte L."/>
            <person name="Spannagl M."/>
            <person name="Mayer K.F.X."/>
            <person name="Lu F.H."/>
            <person name="Bevan M.W."/>
            <person name="Leroy P."/>
            <person name="Li P."/>
            <person name="You F.M."/>
            <person name="Sun Q."/>
            <person name="Liu Z."/>
            <person name="Lyons E."/>
            <person name="Wicker T."/>
            <person name="Salzberg S.L."/>
            <person name="Devos K.M."/>
            <person name="Dvorak J."/>
        </authorList>
    </citation>
    <scope>NUCLEOTIDE SEQUENCE [LARGE SCALE GENOMIC DNA]</scope>
    <source>
        <strain evidence="9">cv. AL8/78</strain>
    </source>
</reference>
<evidence type="ECO:0000256" key="5">
    <source>
        <dbReference type="ARBA" id="ARBA00023163"/>
    </source>
</evidence>
<feature type="domain" description="Transcriptional coactivator p15 (PC4) C-terminal" evidence="8">
    <location>
        <begin position="40"/>
        <end position="77"/>
    </location>
</feature>
<evidence type="ECO:0000313" key="9">
    <source>
        <dbReference type="EnsemblPlants" id="AET5Gv20699800.2"/>
    </source>
</evidence>
<evidence type="ECO:0000256" key="7">
    <source>
        <dbReference type="SAM" id="MobiDB-lite"/>
    </source>
</evidence>
<evidence type="ECO:0000256" key="2">
    <source>
        <dbReference type="ARBA" id="ARBA00009001"/>
    </source>
</evidence>
<keyword evidence="3" id="KW-0805">Transcription regulation</keyword>
<dbReference type="InterPro" id="IPR003173">
    <property type="entry name" value="PC4_C"/>
</dbReference>
<dbReference type="InterPro" id="IPR009044">
    <property type="entry name" value="ssDNA-bd_transcriptional_reg"/>
</dbReference>
<reference evidence="9" key="4">
    <citation type="submission" date="2019-03" db="UniProtKB">
        <authorList>
            <consortium name="EnsemblPlants"/>
        </authorList>
    </citation>
    <scope>IDENTIFICATION</scope>
</reference>
<reference evidence="9" key="5">
    <citation type="journal article" date="2021" name="G3 (Bethesda)">
        <title>Aegilops tauschii genome assembly Aet v5.0 features greater sequence contiguity and improved annotation.</title>
        <authorList>
            <person name="Wang L."/>
            <person name="Zhu T."/>
            <person name="Rodriguez J.C."/>
            <person name="Deal K.R."/>
            <person name="Dubcovsky J."/>
            <person name="McGuire P.E."/>
            <person name="Lux T."/>
            <person name="Spannagl M."/>
            <person name="Mayer K.F.X."/>
            <person name="Baldrich P."/>
            <person name="Meyers B.C."/>
            <person name="Huo N."/>
            <person name="Gu Y.Q."/>
            <person name="Zhou H."/>
            <person name="Devos K.M."/>
            <person name="Bennetzen J.L."/>
            <person name="Unver T."/>
            <person name="Budak H."/>
            <person name="Gulick P.J."/>
            <person name="Galiba G."/>
            <person name="Kalapos B."/>
            <person name="Nelson D.R."/>
            <person name="Li P."/>
            <person name="You F.M."/>
            <person name="Luo M.C."/>
            <person name="Dvorak J."/>
        </authorList>
    </citation>
    <scope>NUCLEOTIDE SEQUENCE [LARGE SCALE GENOMIC DNA]</scope>
    <source>
        <strain evidence="9">cv. AL8/78</strain>
    </source>
</reference>
<dbReference type="Pfam" id="PF02229">
    <property type="entry name" value="PC4"/>
    <property type="match status" value="1"/>
</dbReference>
<dbReference type="InterPro" id="IPR045125">
    <property type="entry name" value="Sub1/Tcp4-like"/>
</dbReference>
<dbReference type="GO" id="GO:0005634">
    <property type="term" value="C:nucleus"/>
    <property type="evidence" value="ECO:0007669"/>
    <property type="project" value="UniProtKB-SubCell"/>
</dbReference>
<protein>
    <recommendedName>
        <fullName evidence="8">Transcriptional coactivator p15 (PC4) C-terminal domain-containing protein</fullName>
    </recommendedName>
</protein>